<organism evidence="2 3">
    <name type="scientific">Gigaspora margarita</name>
    <dbReference type="NCBI Taxonomy" id="4874"/>
    <lineage>
        <taxon>Eukaryota</taxon>
        <taxon>Fungi</taxon>
        <taxon>Fungi incertae sedis</taxon>
        <taxon>Mucoromycota</taxon>
        <taxon>Glomeromycotina</taxon>
        <taxon>Glomeromycetes</taxon>
        <taxon>Diversisporales</taxon>
        <taxon>Gigasporaceae</taxon>
        <taxon>Gigaspora</taxon>
    </lineage>
</organism>
<reference evidence="2 3" key="1">
    <citation type="submission" date="2021-06" db="EMBL/GenBank/DDBJ databases">
        <authorList>
            <person name="Kallberg Y."/>
            <person name="Tangrot J."/>
            <person name="Rosling A."/>
        </authorList>
    </citation>
    <scope>NUCLEOTIDE SEQUENCE [LARGE SCALE GENOMIC DNA]</scope>
    <source>
        <strain evidence="2 3">120-4 pot B 10/14</strain>
    </source>
</reference>
<proteinExistence type="predicted"/>
<evidence type="ECO:0000313" key="3">
    <source>
        <dbReference type="Proteomes" id="UP000789901"/>
    </source>
</evidence>
<evidence type="ECO:0000313" key="2">
    <source>
        <dbReference type="EMBL" id="CAG8471840.1"/>
    </source>
</evidence>
<accession>A0ABM8VXK8</accession>
<evidence type="ECO:0000256" key="1">
    <source>
        <dbReference type="SAM" id="Phobius"/>
    </source>
</evidence>
<name>A0ABM8VXK8_GIGMA</name>
<keyword evidence="3" id="KW-1185">Reference proteome</keyword>
<comment type="caution">
    <text evidence="2">The sequence shown here is derived from an EMBL/GenBank/DDBJ whole genome shotgun (WGS) entry which is preliminary data.</text>
</comment>
<feature type="transmembrane region" description="Helical" evidence="1">
    <location>
        <begin position="199"/>
        <end position="218"/>
    </location>
</feature>
<dbReference type="EMBL" id="CAJVQB010000162">
    <property type="protein sequence ID" value="CAG8471840.1"/>
    <property type="molecule type" value="Genomic_DNA"/>
</dbReference>
<dbReference type="Proteomes" id="UP000789901">
    <property type="component" value="Unassembled WGS sequence"/>
</dbReference>
<keyword evidence="1" id="KW-1133">Transmembrane helix</keyword>
<gene>
    <name evidence="2" type="ORF">GMARGA_LOCUS814</name>
</gene>
<protein>
    <submittedName>
        <fullName evidence="2">41278_t:CDS:1</fullName>
    </submittedName>
</protein>
<keyword evidence="1" id="KW-0812">Transmembrane</keyword>
<sequence>MAMSDAFKNSSDSLTRTGNYGIRLTFDSSSPINNLIAQELISDDAICAQKLNINLRKTQVEIEIQHRQMELMRFEWINESLIGDNNSSIRQQITNENTREPIHSFNDAVANQQMIFAQEFERMKHVVSLRNSILYLETFRTVTDKTIAMDADTLRLVKRLEHIAKDLRTVIEEIHNLTTNFEMDTTDYSGKDTHLKAKVTMNICFILLIFINGALAAFDRQFRLKKLLLKVRIPNNGMSYLTDTIVRVFESLLALGEVIQHYSSQNIFPKILRIKIPMHVICSNNTGTYKYLLLWKSITKETEEFEQNESYNDKIKWSLKKTITGQVLLPSNEETVEN</sequence>
<keyword evidence="1" id="KW-0472">Membrane</keyword>